<proteinExistence type="predicted"/>
<reference evidence="1" key="1">
    <citation type="journal article" date="2022" name="Toxins">
        <title>Genomic Analysis of Sphingopyxis sp. USTB-05 for Biodegrading Cyanobacterial Hepatotoxins.</title>
        <authorList>
            <person name="Liu C."/>
            <person name="Xu Q."/>
            <person name="Zhao Z."/>
            <person name="Zhang H."/>
            <person name="Liu X."/>
            <person name="Yin C."/>
            <person name="Liu Y."/>
            <person name="Yan H."/>
        </authorList>
    </citation>
    <scope>NUCLEOTIDE SEQUENCE</scope>
    <source>
        <strain evidence="1">NBD5</strain>
    </source>
</reference>
<dbReference type="RefSeq" id="WP_252167747.1">
    <property type="nucleotide sequence ID" value="NZ_CP084930.1"/>
</dbReference>
<keyword evidence="2" id="KW-1185">Reference proteome</keyword>
<accession>A0ABY4XAS9</accession>
<sequence length="627" mass="68196">MSVEQWTRSLRLRSGISPFEIVDEQPDTFGLRWRGLDRLGAAQTYRASVDRWTGELIADRPLANWSDRLEKVSRVIVAPDMPSFWRLVEAIGDSSVYPFVLVASTASRSAPHEWLDPRYWRFEQLILLFDSVTTPSPLLPILSKEVKAGVALPPANATWRDWAAANVVDYAALDRISRAAKSIDDHRGITVQQRGGSFDAITSRRLDDEMRLARTVFVEPGRGTGSLRMLIRSDRSAAEIVHACGTRTVAQAAAPDDAVWSMSSVESFLSGDSRKPRDLGERLRKAVVPLLKYHADARSVVAFVGLTYIFAAFDRLPILVLRGGSSSGRLAVRRMLSAICHSPVSIARARAARLARVADAGGGVMLLDEPGPLAGPHGPTEVGRFLEAGCVRDASTYVVVTGRDGLRSLDIYGPKAVIGARIAGSGLGCRVEEVELSDATPCDFLPSEAGALRDDLYLWSMNLMEELGGGWRKAGVPDALAFAEEQMFAEAESPILPAPQERSDPLRPSPEEVMRKVLVACGNGGHLAMVQVLLEVALHGGDPEALTPERVGRWLAIQPEVDAGAMTRRRLHGQISRIYKLNSGDTPVSDDPAAAFAFCVEKPCAECRYSEVCGAIFPGMHARKARG</sequence>
<organism evidence="1 2">
    <name type="scientific">Sphingomonas morindae</name>
    <dbReference type="NCBI Taxonomy" id="1541170"/>
    <lineage>
        <taxon>Bacteria</taxon>
        <taxon>Pseudomonadati</taxon>
        <taxon>Pseudomonadota</taxon>
        <taxon>Alphaproteobacteria</taxon>
        <taxon>Sphingomonadales</taxon>
        <taxon>Sphingomonadaceae</taxon>
        <taxon>Sphingomonas</taxon>
    </lineage>
</organism>
<dbReference type="Proteomes" id="UP001056937">
    <property type="component" value="Chromosome 1"/>
</dbReference>
<dbReference type="EMBL" id="CP084930">
    <property type="protein sequence ID" value="USI73939.1"/>
    <property type="molecule type" value="Genomic_DNA"/>
</dbReference>
<protein>
    <submittedName>
        <fullName evidence="1">Uncharacterized protein</fullName>
    </submittedName>
</protein>
<gene>
    <name evidence="1" type="ORF">LHA26_05590</name>
</gene>
<name>A0ABY4XAS9_9SPHN</name>
<evidence type="ECO:0000313" key="1">
    <source>
        <dbReference type="EMBL" id="USI73939.1"/>
    </source>
</evidence>
<evidence type="ECO:0000313" key="2">
    <source>
        <dbReference type="Proteomes" id="UP001056937"/>
    </source>
</evidence>